<gene>
    <name evidence="2" type="ORF">M4V62_06860</name>
</gene>
<evidence type="ECO:0000313" key="3">
    <source>
        <dbReference type="Proteomes" id="UP000829992"/>
    </source>
</evidence>
<sequence>MTKPLFAIYGAYGHTGRLVASELLARDEELLLVGRDAAALRALADELDAGDRVRTRTAPVDDVAALREVMAAADVLIQCAGPFAVTGAPVATAAAEAGCHYVDHALEPHHVKAVFDTAQATAQRTGAVMVPGVSFYGGLGDLLAGAVSDGIAGIDRIVVAYAVNGWRLTTGAKNTATRLLAETERLTFSDGALHAGYVEPRNAVFPFPPPLGPRTMIAPFPSFETVTLPRHVPVRNIDLMLSTSAFEATDAFASEHIGAAERAGTDFTVAVQAMWEGGAAAGQLTGHDLWRAGALASVEAAVRIAEGRGPTKTGVLAPGEAFAAEEFLRELERQGAFTLTLRRGEDGGGERR</sequence>
<dbReference type="InterPro" id="IPR005097">
    <property type="entry name" value="Sacchrp_dh_NADP-bd"/>
</dbReference>
<protein>
    <submittedName>
        <fullName evidence="2">Saccharopine dehydrogenase NADP-binding domain-containing protein</fullName>
    </submittedName>
</protein>
<dbReference type="Proteomes" id="UP000829992">
    <property type="component" value="Chromosome"/>
</dbReference>
<dbReference type="EMBL" id="CP097289">
    <property type="protein sequence ID" value="UQT54834.1"/>
    <property type="molecule type" value="Genomic_DNA"/>
</dbReference>
<dbReference type="InterPro" id="IPR036291">
    <property type="entry name" value="NAD(P)-bd_dom_sf"/>
</dbReference>
<evidence type="ECO:0000259" key="1">
    <source>
        <dbReference type="Pfam" id="PF03435"/>
    </source>
</evidence>
<accession>A0ABY4PPM9</accession>
<dbReference type="Gene3D" id="3.40.50.720">
    <property type="entry name" value="NAD(P)-binding Rossmann-like Domain"/>
    <property type="match status" value="1"/>
</dbReference>
<feature type="domain" description="Saccharopine dehydrogenase NADP binding" evidence="1">
    <location>
        <begin position="7"/>
        <end position="120"/>
    </location>
</feature>
<organism evidence="2 3">
    <name type="scientific">Streptomyces durmitorensis</name>
    <dbReference type="NCBI Taxonomy" id="319947"/>
    <lineage>
        <taxon>Bacteria</taxon>
        <taxon>Bacillati</taxon>
        <taxon>Actinomycetota</taxon>
        <taxon>Actinomycetes</taxon>
        <taxon>Kitasatosporales</taxon>
        <taxon>Streptomycetaceae</taxon>
        <taxon>Streptomyces</taxon>
    </lineage>
</organism>
<evidence type="ECO:0000313" key="2">
    <source>
        <dbReference type="EMBL" id="UQT54834.1"/>
    </source>
</evidence>
<dbReference type="RefSeq" id="WP_249586325.1">
    <property type="nucleotide sequence ID" value="NZ_BAAAQL010000009.1"/>
</dbReference>
<dbReference type="PANTHER" id="PTHR43781:SF1">
    <property type="entry name" value="SACCHAROPINE DEHYDROGENASE"/>
    <property type="match status" value="1"/>
</dbReference>
<dbReference type="SUPFAM" id="SSF51735">
    <property type="entry name" value="NAD(P)-binding Rossmann-fold domains"/>
    <property type="match status" value="1"/>
</dbReference>
<dbReference type="PANTHER" id="PTHR43781">
    <property type="entry name" value="SACCHAROPINE DEHYDROGENASE"/>
    <property type="match status" value="1"/>
</dbReference>
<reference evidence="2 3" key="1">
    <citation type="submission" date="2022-05" db="EMBL/GenBank/DDBJ databases">
        <authorList>
            <person name="Zhou X."/>
            <person name="Li K."/>
            <person name="Man Y."/>
        </authorList>
    </citation>
    <scope>NUCLEOTIDE SEQUENCE [LARGE SCALE GENOMIC DNA]</scope>
    <source>
        <strain evidence="2 3">MS405</strain>
    </source>
</reference>
<proteinExistence type="predicted"/>
<name>A0ABY4PPM9_9ACTN</name>
<dbReference type="Pfam" id="PF03435">
    <property type="entry name" value="Sacchrp_dh_NADP"/>
    <property type="match status" value="1"/>
</dbReference>
<keyword evidence="3" id="KW-1185">Reference proteome</keyword>